<name>A0ABS1DJN2_9PROT</name>
<keyword evidence="3" id="KW-1185">Reference proteome</keyword>
<sequence>MTHDPKHTTAQPAVPDDAQKPNDLSEEECAAIQEARADLAAGRYHTHEEIVRWLRTWGTDHETDGPD</sequence>
<evidence type="ECO:0008006" key="4">
    <source>
        <dbReference type="Google" id="ProtNLM"/>
    </source>
</evidence>
<reference evidence="2 3" key="1">
    <citation type="journal article" date="2020" name="Microorganisms">
        <title>Osmotic Adaptation and Compatible Solute Biosynthesis of Phototrophic Bacteria as Revealed from Genome Analyses.</title>
        <authorList>
            <person name="Imhoff J.F."/>
            <person name="Rahn T."/>
            <person name="Kunzel S."/>
            <person name="Keller A."/>
            <person name="Neulinger S.C."/>
        </authorList>
    </citation>
    <scope>NUCLEOTIDE SEQUENCE [LARGE SCALE GENOMIC DNA]</scope>
    <source>
        <strain evidence="2 3">DSM 9895</strain>
    </source>
</reference>
<feature type="region of interest" description="Disordered" evidence="1">
    <location>
        <begin position="1"/>
        <end position="26"/>
    </location>
</feature>
<accession>A0ABS1DJN2</accession>
<evidence type="ECO:0000313" key="2">
    <source>
        <dbReference type="EMBL" id="MBK1669979.1"/>
    </source>
</evidence>
<comment type="caution">
    <text evidence="2">The sequence shown here is derived from an EMBL/GenBank/DDBJ whole genome shotgun (WGS) entry which is preliminary data.</text>
</comment>
<dbReference type="RefSeq" id="WP_200342321.1">
    <property type="nucleotide sequence ID" value="NZ_NRRL01000069.1"/>
</dbReference>
<evidence type="ECO:0000256" key="1">
    <source>
        <dbReference type="SAM" id="MobiDB-lite"/>
    </source>
</evidence>
<gene>
    <name evidence="2" type="ORF">CKO28_18250</name>
</gene>
<organism evidence="2 3">
    <name type="scientific">Rhodovibrio sodomensis</name>
    <dbReference type="NCBI Taxonomy" id="1088"/>
    <lineage>
        <taxon>Bacteria</taxon>
        <taxon>Pseudomonadati</taxon>
        <taxon>Pseudomonadota</taxon>
        <taxon>Alphaproteobacteria</taxon>
        <taxon>Rhodospirillales</taxon>
        <taxon>Rhodovibrionaceae</taxon>
        <taxon>Rhodovibrio</taxon>
    </lineage>
</organism>
<dbReference type="Proteomes" id="UP001296873">
    <property type="component" value="Unassembled WGS sequence"/>
</dbReference>
<dbReference type="EMBL" id="NRRL01000069">
    <property type="protein sequence ID" value="MBK1669979.1"/>
    <property type="molecule type" value="Genomic_DNA"/>
</dbReference>
<evidence type="ECO:0000313" key="3">
    <source>
        <dbReference type="Proteomes" id="UP001296873"/>
    </source>
</evidence>
<protein>
    <recommendedName>
        <fullName evidence="4">CopG family transcriptional regulator</fullName>
    </recommendedName>
</protein>
<proteinExistence type="predicted"/>